<dbReference type="AlphaFoldDB" id="A0A5D3CI63"/>
<accession>A0A5D3CI63</accession>
<dbReference type="EMBL" id="SSTD01010688">
    <property type="protein sequence ID" value="TYK11593.1"/>
    <property type="molecule type" value="Genomic_DNA"/>
</dbReference>
<protein>
    <recommendedName>
        <fullName evidence="6">Retrotransposable element Tf2</fullName>
    </recommendedName>
</protein>
<name>A0A5D3CI63_CUCMM</name>
<evidence type="ECO:0008006" key="6">
    <source>
        <dbReference type="Google" id="ProtNLM"/>
    </source>
</evidence>
<feature type="compositionally biased region" description="Low complexity" evidence="1">
    <location>
        <begin position="23"/>
        <end position="32"/>
    </location>
</feature>
<comment type="caution">
    <text evidence="3">The sequence shown here is derived from an EMBL/GenBank/DDBJ whole genome shotgun (WGS) entry which is preliminary data.</text>
</comment>
<gene>
    <name evidence="3" type="ORF">E5676_scaffold263G00370</name>
    <name evidence="2" type="ORF">E6C27_scaffold19G00840</name>
</gene>
<evidence type="ECO:0000256" key="1">
    <source>
        <dbReference type="SAM" id="MobiDB-lite"/>
    </source>
</evidence>
<reference evidence="4 5" key="1">
    <citation type="submission" date="2019-08" db="EMBL/GenBank/DDBJ databases">
        <title>Draft genome sequences of two oriental melons (Cucumis melo L. var makuwa).</title>
        <authorList>
            <person name="Kwon S.-Y."/>
        </authorList>
    </citation>
    <scope>NUCLEOTIDE SEQUENCE [LARGE SCALE GENOMIC DNA]</scope>
    <source>
        <strain evidence="5">cv. Chang Bougi</strain>
        <strain evidence="4">cv. SW 3</strain>
        <tissue evidence="3">Leaf</tissue>
    </source>
</reference>
<feature type="region of interest" description="Disordered" evidence="1">
    <location>
        <begin position="1"/>
        <end position="46"/>
    </location>
</feature>
<feature type="region of interest" description="Disordered" evidence="1">
    <location>
        <begin position="147"/>
        <end position="166"/>
    </location>
</feature>
<organism evidence="3 5">
    <name type="scientific">Cucumis melo var. makuwa</name>
    <name type="common">Oriental melon</name>
    <dbReference type="NCBI Taxonomy" id="1194695"/>
    <lineage>
        <taxon>Eukaryota</taxon>
        <taxon>Viridiplantae</taxon>
        <taxon>Streptophyta</taxon>
        <taxon>Embryophyta</taxon>
        <taxon>Tracheophyta</taxon>
        <taxon>Spermatophyta</taxon>
        <taxon>Magnoliopsida</taxon>
        <taxon>eudicotyledons</taxon>
        <taxon>Gunneridae</taxon>
        <taxon>Pentapetalae</taxon>
        <taxon>rosids</taxon>
        <taxon>fabids</taxon>
        <taxon>Cucurbitales</taxon>
        <taxon>Cucurbitaceae</taxon>
        <taxon>Benincaseae</taxon>
        <taxon>Cucumis</taxon>
    </lineage>
</organism>
<dbReference type="EMBL" id="SSTE01022979">
    <property type="protein sequence ID" value="KAA0026133.1"/>
    <property type="molecule type" value="Genomic_DNA"/>
</dbReference>
<dbReference type="Proteomes" id="UP000321947">
    <property type="component" value="Unassembled WGS sequence"/>
</dbReference>
<feature type="compositionally biased region" description="Pro residues" evidence="1">
    <location>
        <begin position="11"/>
        <end position="22"/>
    </location>
</feature>
<sequence>MLSNSGRPRPSGRPPPPLPPNQPNLANPQPASSFRANSSKDKRPISQASALTPMCANNYNAMDLSHQLSSRAKFKILGKILCVEWWDEYDYSHLNEEQIAKWFKVNAHLSREEEDQFLLVKNSVMTTITGAKSEADLQAVMKTVVNNNSDDKKQDGPEDITNLSNSSVNDIDFENNPYYNFDIFDPYLNSQPE</sequence>
<proteinExistence type="predicted"/>
<evidence type="ECO:0000313" key="4">
    <source>
        <dbReference type="Proteomes" id="UP000321393"/>
    </source>
</evidence>
<evidence type="ECO:0000313" key="2">
    <source>
        <dbReference type="EMBL" id="KAA0026133.1"/>
    </source>
</evidence>
<dbReference type="Proteomes" id="UP000321393">
    <property type="component" value="Unassembled WGS sequence"/>
</dbReference>
<evidence type="ECO:0000313" key="5">
    <source>
        <dbReference type="Proteomes" id="UP000321947"/>
    </source>
</evidence>
<evidence type="ECO:0000313" key="3">
    <source>
        <dbReference type="EMBL" id="TYK11593.1"/>
    </source>
</evidence>